<evidence type="ECO:0000313" key="3">
    <source>
        <dbReference type="Proteomes" id="UP000187429"/>
    </source>
</evidence>
<evidence type="ECO:0000313" key="2">
    <source>
        <dbReference type="EMBL" id="OMJ25513.1"/>
    </source>
</evidence>
<dbReference type="InterPro" id="IPR000086">
    <property type="entry name" value="NUDIX_hydrolase_dom"/>
</dbReference>
<dbReference type="OrthoDB" id="10261522at2759"/>
<accession>A0A1R1YF46</accession>
<sequence>MIKKFDSIYSIVKVCDSVPLQALLNNVHYSFVIDSIKVGTTEKEYINDLQDYKIKSDTLLFKVDHQAKKYTFQDWCSSRKQRDEGLAAMLSEFRDNKIWPCLQKWRDELYPIYGSTVEKDGIFCTAERASCLPFGFRTFGVHINGYVSIPTSNDSSKYIQTDNSALFSSVNGYAKSEGKLNIPPGNTLKMWAARRSKTKQMYPSMLDQIVAGGTSAGEDPSMTVIRECEEEAGIPELISKRSVPRGSIQYITTSPNSTETYQPETQYVYDLELPLDFVPVPNDGEVESFYLLDMHEVYDLLLLGQFKPNCALVIIDFFIRHGYLTPENEKDYLRIIDSLHRSLPYPGPSR</sequence>
<dbReference type="Pfam" id="PF15916">
    <property type="entry name" value="DUF4743"/>
    <property type="match status" value="1"/>
</dbReference>
<dbReference type="PANTHER" id="PTHR13622">
    <property type="entry name" value="THIAMIN PYROPHOSPHOKINASE"/>
    <property type="match status" value="1"/>
</dbReference>
<dbReference type="AlphaFoldDB" id="A0A1R1YF46"/>
<comment type="caution">
    <text evidence="2">The sequence shown here is derived from an EMBL/GenBank/DDBJ whole genome shotgun (WGS) entry which is preliminary data.</text>
</comment>
<dbReference type="PROSITE" id="PS51462">
    <property type="entry name" value="NUDIX"/>
    <property type="match status" value="1"/>
</dbReference>
<dbReference type="PANTHER" id="PTHR13622:SF8">
    <property type="entry name" value="THIAMIN PYROPHOSPHOKINASE 1"/>
    <property type="match status" value="1"/>
</dbReference>
<proteinExistence type="predicted"/>
<protein>
    <recommendedName>
        <fullName evidence="1">Nudix hydrolase domain-containing protein</fullName>
    </recommendedName>
</protein>
<gene>
    <name evidence="2" type="ORF">AYI69_g4258</name>
</gene>
<evidence type="ECO:0000259" key="1">
    <source>
        <dbReference type="PROSITE" id="PS51462"/>
    </source>
</evidence>
<dbReference type="Pfam" id="PF00293">
    <property type="entry name" value="NUDIX"/>
    <property type="match status" value="1"/>
</dbReference>
<dbReference type="EMBL" id="LSSM01001627">
    <property type="protein sequence ID" value="OMJ25513.1"/>
    <property type="molecule type" value="Genomic_DNA"/>
</dbReference>
<dbReference type="InterPro" id="IPR015797">
    <property type="entry name" value="NUDIX_hydrolase-like_dom_sf"/>
</dbReference>
<keyword evidence="3" id="KW-1185">Reference proteome</keyword>
<dbReference type="Gene3D" id="3.90.79.10">
    <property type="entry name" value="Nucleoside Triphosphate Pyrophosphohydrolase"/>
    <property type="match status" value="1"/>
</dbReference>
<dbReference type="GO" id="GO:0044715">
    <property type="term" value="F:8-oxo-dGDP phosphatase activity"/>
    <property type="evidence" value="ECO:0007669"/>
    <property type="project" value="TreeGrafter"/>
</dbReference>
<name>A0A1R1YF46_9FUNG</name>
<dbReference type="CDD" id="cd03676">
    <property type="entry name" value="NUDIX_Tnr3_like"/>
    <property type="match status" value="1"/>
</dbReference>
<organism evidence="2 3">
    <name type="scientific">Smittium culicis</name>
    <dbReference type="NCBI Taxonomy" id="133412"/>
    <lineage>
        <taxon>Eukaryota</taxon>
        <taxon>Fungi</taxon>
        <taxon>Fungi incertae sedis</taxon>
        <taxon>Zoopagomycota</taxon>
        <taxon>Kickxellomycotina</taxon>
        <taxon>Harpellomycetes</taxon>
        <taxon>Harpellales</taxon>
        <taxon>Legeriomycetaceae</taxon>
        <taxon>Smittium</taxon>
    </lineage>
</organism>
<dbReference type="Proteomes" id="UP000187429">
    <property type="component" value="Unassembled WGS sequence"/>
</dbReference>
<feature type="domain" description="Nudix hydrolase" evidence="1">
    <location>
        <begin position="165"/>
        <end position="316"/>
    </location>
</feature>
<dbReference type="InterPro" id="IPR031804">
    <property type="entry name" value="DUF4743"/>
</dbReference>
<dbReference type="SUPFAM" id="SSF55811">
    <property type="entry name" value="Nudix"/>
    <property type="match status" value="1"/>
</dbReference>
<reference evidence="3" key="1">
    <citation type="submission" date="2017-01" db="EMBL/GenBank/DDBJ databases">
        <authorList>
            <person name="Wang Y."/>
            <person name="White M."/>
            <person name="Kvist S."/>
            <person name="Moncalvo J.-M."/>
        </authorList>
    </citation>
    <scope>NUCLEOTIDE SEQUENCE [LARGE SCALE GENOMIC DNA]</scope>
    <source>
        <strain evidence="3">ID-206-W2</strain>
    </source>
</reference>